<evidence type="ECO:0000313" key="2">
    <source>
        <dbReference type="Proteomes" id="UP001273209"/>
    </source>
</evidence>
<gene>
    <name evidence="1" type="ORF">Triagg1_9323</name>
</gene>
<name>A0AAE1I8Q7_9HYPO</name>
<dbReference type="GeneID" id="87924173"/>
<dbReference type="RefSeq" id="XP_062751768.1">
    <property type="nucleotide sequence ID" value="XM_062904268.1"/>
</dbReference>
<dbReference type="AlphaFoldDB" id="A0AAE1I8Q7"/>
<accession>A0AAE1I8Q7</accession>
<dbReference type="Proteomes" id="UP001273209">
    <property type="component" value="Unassembled WGS sequence"/>
</dbReference>
<dbReference type="EMBL" id="JAWRVG010000051">
    <property type="protein sequence ID" value="KAK4063995.1"/>
    <property type="molecule type" value="Genomic_DNA"/>
</dbReference>
<comment type="caution">
    <text evidence="1">The sequence shown here is derived from an EMBL/GenBank/DDBJ whole genome shotgun (WGS) entry which is preliminary data.</text>
</comment>
<keyword evidence="2" id="KW-1185">Reference proteome</keyword>
<evidence type="ECO:0000313" key="1">
    <source>
        <dbReference type="EMBL" id="KAK4063995.1"/>
    </source>
</evidence>
<reference evidence="1" key="1">
    <citation type="submission" date="2023-11" db="EMBL/GenBank/DDBJ databases">
        <title>The genome sequences of three competitors of mushroom-forming fungi.</title>
        <authorList>
            <person name="Beijen E."/>
            <person name="Ohm R.A."/>
        </authorList>
    </citation>
    <scope>NUCLEOTIDE SEQUENCE</scope>
    <source>
        <strain evidence="1">CBS 100526</strain>
    </source>
</reference>
<proteinExistence type="predicted"/>
<protein>
    <submittedName>
        <fullName evidence="1">Uncharacterized protein</fullName>
    </submittedName>
</protein>
<organism evidence="1 2">
    <name type="scientific">Trichoderma aggressivum f. europaeum</name>
    <dbReference type="NCBI Taxonomy" id="173218"/>
    <lineage>
        <taxon>Eukaryota</taxon>
        <taxon>Fungi</taxon>
        <taxon>Dikarya</taxon>
        <taxon>Ascomycota</taxon>
        <taxon>Pezizomycotina</taxon>
        <taxon>Sordariomycetes</taxon>
        <taxon>Hypocreomycetidae</taxon>
        <taxon>Hypocreales</taxon>
        <taxon>Hypocreaceae</taxon>
        <taxon>Trichoderma</taxon>
    </lineage>
</organism>
<sequence>MSIKRQYSRDIERGAVKASSIPSYIGASPLPGAGPVRRRIRLSSRCLRLSPAVNSDTVLPLTPDAHGSLRAGACVSEQRILCRASPELRGGMCQIGTQSAKTRPSRFGAMVMLMIHPHLPAWHDTREVQYHPPAPAATTLHVPVPPPGRPKSVRSQVIEVTHPLELFSPSRSPLPQLDLLDDNNQVESCLQASSLSNPDRSDARIQLLRALPGSCPKRHYGGPAEQIRNQGLSCPVPIPFLGGRRSNPPLHFIIPSIVRHCSVIQTASSGSPATRDTSSGALIRPNTRSVLVRTPAGFHSLLVFWTFGPFWSASPSRH</sequence>